<proteinExistence type="inferred from homology"/>
<dbReference type="InterPro" id="IPR005828">
    <property type="entry name" value="MFS_sugar_transport-like"/>
</dbReference>
<feature type="transmembrane region" description="Helical" evidence="7">
    <location>
        <begin position="99"/>
        <end position="118"/>
    </location>
</feature>
<protein>
    <submittedName>
        <fullName evidence="10">Major facilitator superfamily (MFS) profile domain-containing protein</fullName>
    </submittedName>
</protein>
<dbReference type="Proteomes" id="UP000887540">
    <property type="component" value="Unplaced"/>
</dbReference>
<evidence type="ECO:0000256" key="5">
    <source>
        <dbReference type="ARBA" id="ARBA00022989"/>
    </source>
</evidence>
<dbReference type="PROSITE" id="PS50850">
    <property type="entry name" value="MFS"/>
    <property type="match status" value="1"/>
</dbReference>
<dbReference type="PROSITE" id="PS00216">
    <property type="entry name" value="SUGAR_TRANSPORT_1"/>
    <property type="match status" value="1"/>
</dbReference>
<dbReference type="PANTHER" id="PTHR48020:SF12">
    <property type="entry name" value="PROTON MYO-INOSITOL COTRANSPORTER"/>
    <property type="match status" value="1"/>
</dbReference>
<keyword evidence="3" id="KW-0813">Transport</keyword>
<dbReference type="InterPro" id="IPR005829">
    <property type="entry name" value="Sugar_transporter_CS"/>
</dbReference>
<dbReference type="InterPro" id="IPR020846">
    <property type="entry name" value="MFS_dom"/>
</dbReference>
<dbReference type="Pfam" id="PF00083">
    <property type="entry name" value="Sugar_tr"/>
    <property type="match status" value="1"/>
</dbReference>
<feature type="domain" description="Major facilitator superfamily (MFS) profile" evidence="8">
    <location>
        <begin position="30"/>
        <end position="287"/>
    </location>
</feature>
<evidence type="ECO:0000256" key="1">
    <source>
        <dbReference type="ARBA" id="ARBA00004141"/>
    </source>
</evidence>
<evidence type="ECO:0000256" key="7">
    <source>
        <dbReference type="SAM" id="Phobius"/>
    </source>
</evidence>
<keyword evidence="5 7" id="KW-1133">Transmembrane helix</keyword>
<evidence type="ECO:0000256" key="2">
    <source>
        <dbReference type="ARBA" id="ARBA00010992"/>
    </source>
</evidence>
<dbReference type="PANTHER" id="PTHR48020">
    <property type="entry name" value="PROTON MYO-INOSITOL COTRANSPORTER"/>
    <property type="match status" value="1"/>
</dbReference>
<reference evidence="10" key="1">
    <citation type="submission" date="2022-11" db="UniProtKB">
        <authorList>
            <consortium name="WormBaseParasite"/>
        </authorList>
    </citation>
    <scope>IDENTIFICATION</scope>
</reference>
<sequence>MVQVVTVLSENGIARQPTHKPELGWFVYLLAGTAVIGGFLFGYDTGVVSAAMLYVPKNNGMTPMSDFWKELIVSITPGFASIGALFGSAASDHFGRKKVILLSSFLFAIGAIVCGAAFDKWLLLLGRILIGVGLAMRLNPRNIVKLIEDHFRFHPETEVTAEERGLAERLIFQIQRHLTETDEELEIEFEESLVVDEFLDPEAFIYESESDYDESFSDTHSQIDSEENDPEFEIPAKRQKEQIISRDQIQTALSFYRSGSGGTRSVSSMNAKFRWIKDKDQIDNILL</sequence>
<evidence type="ECO:0000256" key="3">
    <source>
        <dbReference type="ARBA" id="ARBA00022448"/>
    </source>
</evidence>
<dbReference type="SUPFAM" id="SSF103473">
    <property type="entry name" value="MFS general substrate transporter"/>
    <property type="match status" value="1"/>
</dbReference>
<dbReference type="InterPro" id="IPR036259">
    <property type="entry name" value="MFS_trans_sf"/>
</dbReference>
<keyword evidence="6 7" id="KW-0472">Membrane</keyword>
<dbReference type="Gene3D" id="1.20.1250.20">
    <property type="entry name" value="MFS general substrate transporter like domains"/>
    <property type="match status" value="1"/>
</dbReference>
<evidence type="ECO:0000313" key="10">
    <source>
        <dbReference type="WBParaSite" id="ACRNAN_scaffold6306.g30017.t1"/>
    </source>
</evidence>
<evidence type="ECO:0000256" key="6">
    <source>
        <dbReference type="ARBA" id="ARBA00023136"/>
    </source>
</evidence>
<comment type="similarity">
    <text evidence="2">Belongs to the major facilitator superfamily. Sugar transporter (TC 2.A.1.1) family.</text>
</comment>
<evidence type="ECO:0000259" key="8">
    <source>
        <dbReference type="PROSITE" id="PS50850"/>
    </source>
</evidence>
<name>A0A914E8M5_9BILA</name>
<feature type="transmembrane region" description="Helical" evidence="7">
    <location>
        <begin position="25"/>
        <end position="55"/>
    </location>
</feature>
<keyword evidence="9" id="KW-1185">Reference proteome</keyword>
<evidence type="ECO:0000313" key="9">
    <source>
        <dbReference type="Proteomes" id="UP000887540"/>
    </source>
</evidence>
<dbReference type="WBParaSite" id="ACRNAN_scaffold6306.g30017.t1">
    <property type="protein sequence ID" value="ACRNAN_scaffold6306.g30017.t1"/>
    <property type="gene ID" value="ACRNAN_scaffold6306.g30017"/>
</dbReference>
<dbReference type="GO" id="GO:0005366">
    <property type="term" value="F:myo-inositol:proton symporter activity"/>
    <property type="evidence" value="ECO:0007669"/>
    <property type="project" value="TreeGrafter"/>
</dbReference>
<comment type="subcellular location">
    <subcellularLocation>
        <location evidence="1">Membrane</location>
        <topology evidence="1">Multi-pass membrane protein</topology>
    </subcellularLocation>
</comment>
<evidence type="ECO:0000256" key="4">
    <source>
        <dbReference type="ARBA" id="ARBA00022692"/>
    </source>
</evidence>
<organism evidence="9 10">
    <name type="scientific">Acrobeloides nanus</name>
    <dbReference type="NCBI Taxonomy" id="290746"/>
    <lineage>
        <taxon>Eukaryota</taxon>
        <taxon>Metazoa</taxon>
        <taxon>Ecdysozoa</taxon>
        <taxon>Nematoda</taxon>
        <taxon>Chromadorea</taxon>
        <taxon>Rhabditida</taxon>
        <taxon>Tylenchina</taxon>
        <taxon>Cephalobomorpha</taxon>
        <taxon>Cephaloboidea</taxon>
        <taxon>Cephalobidae</taxon>
        <taxon>Acrobeloides</taxon>
    </lineage>
</organism>
<keyword evidence="4 7" id="KW-0812">Transmembrane</keyword>
<accession>A0A914E8M5</accession>
<dbReference type="AlphaFoldDB" id="A0A914E8M5"/>
<dbReference type="GO" id="GO:0016324">
    <property type="term" value="C:apical plasma membrane"/>
    <property type="evidence" value="ECO:0007669"/>
    <property type="project" value="TreeGrafter"/>
</dbReference>
<dbReference type="InterPro" id="IPR050814">
    <property type="entry name" value="Myo-inositol_Transporter"/>
</dbReference>
<feature type="transmembrane region" description="Helical" evidence="7">
    <location>
        <begin position="67"/>
        <end position="87"/>
    </location>
</feature>